<dbReference type="EMBL" id="GBXM01098274">
    <property type="protein sequence ID" value="JAH10303.1"/>
    <property type="molecule type" value="Transcribed_RNA"/>
</dbReference>
<accession>A0A0E9Q2I3</accession>
<proteinExistence type="predicted"/>
<sequence>MTLKGERQLSLSHSWHKYYLKFILFISKISPLSRFQVGSTTTRVTLQQTVYILGNT</sequence>
<name>A0A0E9Q2I3_ANGAN</name>
<protein>
    <submittedName>
        <fullName evidence="1">Uncharacterized protein</fullName>
    </submittedName>
</protein>
<reference evidence="1" key="1">
    <citation type="submission" date="2014-11" db="EMBL/GenBank/DDBJ databases">
        <authorList>
            <person name="Amaro Gonzalez C."/>
        </authorList>
    </citation>
    <scope>NUCLEOTIDE SEQUENCE</scope>
</reference>
<dbReference type="AlphaFoldDB" id="A0A0E9Q2I3"/>
<organism evidence="1">
    <name type="scientific">Anguilla anguilla</name>
    <name type="common">European freshwater eel</name>
    <name type="synonym">Muraena anguilla</name>
    <dbReference type="NCBI Taxonomy" id="7936"/>
    <lineage>
        <taxon>Eukaryota</taxon>
        <taxon>Metazoa</taxon>
        <taxon>Chordata</taxon>
        <taxon>Craniata</taxon>
        <taxon>Vertebrata</taxon>
        <taxon>Euteleostomi</taxon>
        <taxon>Actinopterygii</taxon>
        <taxon>Neopterygii</taxon>
        <taxon>Teleostei</taxon>
        <taxon>Anguilliformes</taxon>
        <taxon>Anguillidae</taxon>
        <taxon>Anguilla</taxon>
    </lineage>
</organism>
<evidence type="ECO:0000313" key="1">
    <source>
        <dbReference type="EMBL" id="JAH10303.1"/>
    </source>
</evidence>
<reference evidence="1" key="2">
    <citation type="journal article" date="2015" name="Fish Shellfish Immunol.">
        <title>Early steps in the European eel (Anguilla anguilla)-Vibrio vulnificus interaction in the gills: Role of the RtxA13 toxin.</title>
        <authorList>
            <person name="Callol A."/>
            <person name="Pajuelo D."/>
            <person name="Ebbesson L."/>
            <person name="Teles M."/>
            <person name="MacKenzie S."/>
            <person name="Amaro C."/>
        </authorList>
    </citation>
    <scope>NUCLEOTIDE SEQUENCE</scope>
</reference>